<comment type="caution">
    <text evidence="1">The sequence shown here is derived from an EMBL/GenBank/DDBJ whole genome shotgun (WGS) entry which is preliminary data.</text>
</comment>
<keyword evidence="2" id="KW-1185">Reference proteome</keyword>
<gene>
    <name evidence="1" type="ORF">EVAR_91896_1</name>
</gene>
<dbReference type="AlphaFoldDB" id="A0A4C1T694"/>
<dbReference type="Proteomes" id="UP000299102">
    <property type="component" value="Unassembled WGS sequence"/>
</dbReference>
<dbReference type="EMBL" id="BGZK01011933">
    <property type="protein sequence ID" value="GBP08781.1"/>
    <property type="molecule type" value="Genomic_DNA"/>
</dbReference>
<sequence>ETDIAPAGIPHGPYKTFPAGARDVHTARAQLLHCLSIAPTNRPSRAVELRRGRRCVSGCVTGQVRMGIASLTVPYELNYRYFIDQQPQRS</sequence>
<organism evidence="1 2">
    <name type="scientific">Eumeta variegata</name>
    <name type="common">Bagworm moth</name>
    <name type="synonym">Eumeta japonica</name>
    <dbReference type="NCBI Taxonomy" id="151549"/>
    <lineage>
        <taxon>Eukaryota</taxon>
        <taxon>Metazoa</taxon>
        <taxon>Ecdysozoa</taxon>
        <taxon>Arthropoda</taxon>
        <taxon>Hexapoda</taxon>
        <taxon>Insecta</taxon>
        <taxon>Pterygota</taxon>
        <taxon>Neoptera</taxon>
        <taxon>Endopterygota</taxon>
        <taxon>Lepidoptera</taxon>
        <taxon>Glossata</taxon>
        <taxon>Ditrysia</taxon>
        <taxon>Tineoidea</taxon>
        <taxon>Psychidae</taxon>
        <taxon>Oiketicinae</taxon>
        <taxon>Eumeta</taxon>
    </lineage>
</organism>
<name>A0A4C1T694_EUMVA</name>
<accession>A0A4C1T694</accession>
<proteinExistence type="predicted"/>
<reference evidence="1 2" key="1">
    <citation type="journal article" date="2019" name="Commun. Biol.">
        <title>The bagworm genome reveals a unique fibroin gene that provides high tensile strength.</title>
        <authorList>
            <person name="Kono N."/>
            <person name="Nakamura H."/>
            <person name="Ohtoshi R."/>
            <person name="Tomita M."/>
            <person name="Numata K."/>
            <person name="Arakawa K."/>
        </authorList>
    </citation>
    <scope>NUCLEOTIDE SEQUENCE [LARGE SCALE GENOMIC DNA]</scope>
</reference>
<feature type="non-terminal residue" evidence="1">
    <location>
        <position position="1"/>
    </location>
</feature>
<evidence type="ECO:0000313" key="2">
    <source>
        <dbReference type="Proteomes" id="UP000299102"/>
    </source>
</evidence>
<protein>
    <submittedName>
        <fullName evidence="1">Uncharacterized protein</fullName>
    </submittedName>
</protein>
<feature type="non-terminal residue" evidence="1">
    <location>
        <position position="90"/>
    </location>
</feature>
<evidence type="ECO:0000313" key="1">
    <source>
        <dbReference type="EMBL" id="GBP08781.1"/>
    </source>
</evidence>